<protein>
    <submittedName>
        <fullName evidence="2">Putative repeat protein (TIGR02543 family)</fullName>
    </submittedName>
</protein>
<dbReference type="Proteomes" id="UP000294855">
    <property type="component" value="Unassembled WGS sequence"/>
</dbReference>
<name>A0A484F582_9EURY</name>
<feature type="non-terminal residue" evidence="2">
    <location>
        <position position="1196"/>
    </location>
</feature>
<keyword evidence="3" id="KW-1185">Reference proteome</keyword>
<dbReference type="EMBL" id="SNYS01000005">
    <property type="protein sequence ID" value="TDQ70920.1"/>
    <property type="molecule type" value="Genomic_DNA"/>
</dbReference>
<dbReference type="Pfam" id="PF09479">
    <property type="entry name" value="Flg_new"/>
    <property type="match status" value="3"/>
</dbReference>
<sequence>MNNYAMDIFTRIFSLFMICILLTGSIVTTEMAAAQPGTSDITISWYSDENGEWTLIGTKVLTGVNGDTAEIDPIMDSDGIDYVEGKNNQNVIWSSYTADSTLSDDGNVIFGETNTVDFYLTYVDPSTPSEPLFGPLSLGWTAEIYQVVNKINTSTNPASMEKEFVKVKTMDLSYAGGEVTVPATLLDNTQINKDTTTHQNNLSDNTLKTYSHQWVLNDSYPDGQAADAPGNIAVGSSTGVLKFYYEPPNWQYEYDFDTQTLNTSRAIVYTNIGWFELMSKYETSSARRNLFENNEITHIRLGADINQKDDQRYGTFYVNRKKASLEIDGAKDPANPGTSEEHWYKFVQWQYTAPFTSGYLNVMRLHTDDGLGDIGSSAAPLTDVNWKNSFLIGGNGYGLFTTIGREGVTYNYENILYVGPQLIWNSYGDANIKDAEIVIEDPRIFDQINYKYFNGTAQTINLNLSRSSTISQGYWGEFAEVNKVNLSGNISVYKGNRDAEGTSVAIFQIWNNNGDGKITILPDSDVQMVHENTRAGDTYYTPFVKVPATVNLEIGDNSTFNFMGDHAFSEASNNIKNFDIKENATVNLISNNIRNITIPFISFNESLIVGENATLNVTVANDSNRSAVRFNGSIFLDNNSSMNIIGRTNKSNPMVETKNIDISRGADVYIINHNNGTALKTNNLTVDKLALLHVAGMNITDETVPAANVTNLKIDRAEDVVFYNAGQGKGLHVRDNNTLTVTNMEHIRYWNNASGATYNLDTGNIIGEPTSNWLHNTSDNYGFNVTANISDRSAENRSGQINGNSNITVVRYVPVSDTPDGNPELTINESINETNFGTRHWLDNKNYNDHRILSYKGYAGPYLVNLYWKDPTYKITQGVVPYGATISSCINWESQKPDYPLHVFRGWYSDSALTEFYDVNTTELEGAVDLYGKWVADGTTFEARYHLNDGTNINQSIEIPIGSSHTVLAPNHADLLFTREGYTFLNWNSMANGLGETYTIGDSLPQNHDYHLYAQWDLIEYTITYHNLFDAVSPSKTSFNINDLNPVLDLEEPGYRPGYDFGGWYADDVSFTTPVSQLSTLGNQEVWAKWVENRTDTVSINVKYYLAEDDSPLSDYDTTVTVWAAEVLESNIFIPSGYTLNSTDPVLPTRMDDESILNVYLDADDTQTVEITVEYYFDNVIDDSETLTNHEIWAGP</sequence>
<evidence type="ECO:0000313" key="2">
    <source>
        <dbReference type="EMBL" id="TDQ70920.1"/>
    </source>
</evidence>
<dbReference type="Gene3D" id="2.60.40.4270">
    <property type="entry name" value="Listeria-Bacteroides repeat domain"/>
    <property type="match status" value="1"/>
</dbReference>
<comment type="caution">
    <text evidence="2">The sequence shown here is derived from an EMBL/GenBank/DDBJ whole genome shotgun (WGS) entry which is preliminary data.</text>
</comment>
<proteinExistence type="predicted"/>
<evidence type="ECO:0000313" key="3">
    <source>
        <dbReference type="Proteomes" id="UP000294855"/>
    </source>
</evidence>
<dbReference type="AlphaFoldDB" id="A0A484F582"/>
<evidence type="ECO:0000256" key="1">
    <source>
        <dbReference type="ARBA" id="ARBA00004196"/>
    </source>
</evidence>
<accession>A0A484F582</accession>
<gene>
    <name evidence="2" type="ORF">C7391_0013</name>
</gene>
<reference evidence="2 3" key="1">
    <citation type="submission" date="2019-03" db="EMBL/GenBank/DDBJ databases">
        <title>Genomic Encyclopedia of Type Strains, Phase IV (KMG-IV): sequencing the most valuable type-strain genomes for metagenomic binning, comparative biology and taxonomic classification.</title>
        <authorList>
            <person name="Goeker M."/>
        </authorList>
    </citation>
    <scope>NUCLEOTIDE SEQUENCE [LARGE SCALE GENOMIC DNA]</scope>
    <source>
        <strain evidence="2 3">DSM 13328</strain>
    </source>
</reference>
<dbReference type="InterPro" id="IPR042229">
    <property type="entry name" value="Listeria/Bacterioides_rpt_sf"/>
</dbReference>
<comment type="subcellular location">
    <subcellularLocation>
        <location evidence="1">Cell envelope</location>
    </subcellularLocation>
</comment>
<dbReference type="NCBIfam" id="TIGR02543">
    <property type="entry name" value="List_Bact_rpt"/>
    <property type="match status" value="1"/>
</dbReference>
<organism evidence="2 3">
    <name type="scientific">Methanimicrococcus blatticola</name>
    <dbReference type="NCBI Taxonomy" id="91560"/>
    <lineage>
        <taxon>Archaea</taxon>
        <taxon>Methanobacteriati</taxon>
        <taxon>Methanobacteriota</taxon>
        <taxon>Stenosarchaea group</taxon>
        <taxon>Methanomicrobia</taxon>
        <taxon>Methanosarcinales</taxon>
        <taxon>Methanosarcinaceae</taxon>
        <taxon>Methanimicrococcus</taxon>
    </lineage>
</organism>
<dbReference type="InterPro" id="IPR013378">
    <property type="entry name" value="InlB-like_B-rpt"/>
</dbReference>
<dbReference type="RefSeq" id="WP_133516511.1">
    <property type="nucleotide sequence ID" value="NZ_SNYS01000005.1"/>
</dbReference>